<dbReference type="NCBIfam" id="NF041278">
    <property type="entry name" value="CmcJ_NvfI_EfuI"/>
    <property type="match status" value="1"/>
</dbReference>
<dbReference type="AlphaFoldDB" id="B8MVK3"/>
<name>B8MVK3_TALSN</name>
<organism evidence="2 3">
    <name type="scientific">Talaromyces stipitatus (strain ATCC 10500 / CBS 375.48 / QM 6759 / NRRL 1006)</name>
    <name type="common">Penicillium stipitatum</name>
    <dbReference type="NCBI Taxonomy" id="441959"/>
    <lineage>
        <taxon>Eukaryota</taxon>
        <taxon>Fungi</taxon>
        <taxon>Dikarya</taxon>
        <taxon>Ascomycota</taxon>
        <taxon>Pezizomycotina</taxon>
        <taxon>Eurotiomycetes</taxon>
        <taxon>Eurotiomycetidae</taxon>
        <taxon>Eurotiales</taxon>
        <taxon>Trichocomaceae</taxon>
        <taxon>Talaromyces</taxon>
        <taxon>Talaromyces sect. Talaromyces</taxon>
    </lineage>
</organism>
<comment type="similarity">
    <text evidence="1">Belongs to the asaB hydroxylase/desaturase family.</text>
</comment>
<dbReference type="RefSeq" id="XP_002488838.1">
    <property type="nucleotide sequence ID" value="XM_002488793.1"/>
</dbReference>
<reference evidence="3" key="1">
    <citation type="journal article" date="2015" name="Genome Announc.">
        <title>Genome sequence of the AIDS-associated pathogen Penicillium marneffei (ATCC18224) and its near taxonomic relative Talaromyces stipitatus (ATCC10500).</title>
        <authorList>
            <person name="Nierman W.C."/>
            <person name="Fedorova-Abrams N.D."/>
            <person name="Andrianopoulos A."/>
        </authorList>
    </citation>
    <scope>NUCLEOTIDE SEQUENCE [LARGE SCALE GENOMIC DNA]</scope>
    <source>
        <strain evidence="3">ATCC 10500 / CBS 375.48 / QM 6759 / NRRL 1006</strain>
    </source>
</reference>
<protein>
    <recommendedName>
        <fullName evidence="4">Methyltransferase</fullName>
    </recommendedName>
</protein>
<dbReference type="PhylomeDB" id="B8MVK3"/>
<dbReference type="InParanoid" id="B8MVK3"/>
<dbReference type="OrthoDB" id="412788at2759"/>
<dbReference type="STRING" id="441959.B8MVK3"/>
<sequence>MEPSSRNTKARFEYLKWSPLYEKERPFQTFLAIPDTAPDQRRHNLVFEKGEEQVIFDLRGQEQNFSLDIHGFITAKHHSVLSPAQFKDSANIEQVYLPECVDLVKKLVDGADEVFIFDWRTRQMDMDEKPGRLIDYTDALRRVGPTARVHVDQSPLGAERRVQLHFPHRVDELLRGRVRIINLWRPLNGPIDDCPLAVCDGRTVKESDLIETDHIKPQFTACTQHLLYNPEMRWYYISDQKNDEVLIFKNYDTESGVTRCKPRFILLYSLMWIADTLLGAPHSAFTPVDYPGGPFRRQSVEVRALVFTKQPIH</sequence>
<evidence type="ECO:0000256" key="1">
    <source>
        <dbReference type="ARBA" id="ARBA00023604"/>
    </source>
</evidence>
<keyword evidence="3" id="KW-1185">Reference proteome</keyword>
<dbReference type="Proteomes" id="UP000001745">
    <property type="component" value="Unassembled WGS sequence"/>
</dbReference>
<gene>
    <name evidence="2" type="ORF">TSTA_080390</name>
</gene>
<evidence type="ECO:0000313" key="2">
    <source>
        <dbReference type="EMBL" id="EED11428.1"/>
    </source>
</evidence>
<dbReference type="GO" id="GO:0016491">
    <property type="term" value="F:oxidoreductase activity"/>
    <property type="evidence" value="ECO:0007669"/>
    <property type="project" value="InterPro"/>
</dbReference>
<dbReference type="InterPro" id="IPR044053">
    <property type="entry name" value="AsaB-like"/>
</dbReference>
<dbReference type="PANTHER" id="PTHR34598">
    <property type="entry name" value="BLL6449 PROTEIN"/>
    <property type="match status" value="1"/>
</dbReference>
<dbReference type="PANTHER" id="PTHR34598:SF3">
    <property type="entry name" value="OXIDOREDUCTASE AN1597"/>
    <property type="match status" value="1"/>
</dbReference>
<proteinExistence type="inferred from homology"/>
<accession>B8MVK3</accession>
<dbReference type="VEuPathDB" id="FungiDB:TSTA_080390"/>
<dbReference type="GeneID" id="8108962"/>
<evidence type="ECO:0000313" key="3">
    <source>
        <dbReference type="Proteomes" id="UP000001745"/>
    </source>
</evidence>
<dbReference type="EMBL" id="EQ962664">
    <property type="protein sequence ID" value="EED11428.1"/>
    <property type="molecule type" value="Genomic_DNA"/>
</dbReference>
<evidence type="ECO:0008006" key="4">
    <source>
        <dbReference type="Google" id="ProtNLM"/>
    </source>
</evidence>
<dbReference type="eggNOG" id="ENOG502SQC7">
    <property type="taxonomic scope" value="Eukaryota"/>
</dbReference>